<accession>A0A3A4ZC67</accession>
<proteinExistence type="predicted"/>
<protein>
    <submittedName>
        <fullName evidence="2">PH domain-containing protein</fullName>
    </submittedName>
</protein>
<feature type="transmembrane region" description="Helical" evidence="1">
    <location>
        <begin position="20"/>
        <end position="39"/>
    </location>
</feature>
<dbReference type="AlphaFoldDB" id="A0A3A4ZC67"/>
<sequence>MYDGEDNDEKILYVIRRSRITNLSWILLAVIMFFVPFLANPFLRSFKVAGVSLVSIKFVIIFTLSWYLATIGLAFFNFLNWYFNVYVITNKKIIDFDFFGITYKNITETTLYNVEDVTSTISGPFHTIFNIGDVFIQTAGEKREFDFVLVDNPGKVRDIISDLVAEKRDHHGNN</sequence>
<keyword evidence="1" id="KW-1133">Transmembrane helix</keyword>
<keyword evidence="1" id="KW-0472">Membrane</keyword>
<evidence type="ECO:0000256" key="1">
    <source>
        <dbReference type="SAM" id="Phobius"/>
    </source>
</evidence>
<feature type="transmembrane region" description="Helical" evidence="1">
    <location>
        <begin position="59"/>
        <end position="83"/>
    </location>
</feature>
<organism evidence="2 3">
    <name type="scientific">candidate division WWE3 bacterium</name>
    <dbReference type="NCBI Taxonomy" id="2053526"/>
    <lineage>
        <taxon>Bacteria</taxon>
        <taxon>Katanobacteria</taxon>
    </lineage>
</organism>
<name>A0A3A4ZC67_UNCKA</name>
<keyword evidence="1" id="KW-0812">Transmembrane</keyword>
<dbReference type="EMBL" id="QZJF01000017">
    <property type="protein sequence ID" value="RJR26855.1"/>
    <property type="molecule type" value="Genomic_DNA"/>
</dbReference>
<evidence type="ECO:0000313" key="3">
    <source>
        <dbReference type="Proteomes" id="UP000265540"/>
    </source>
</evidence>
<comment type="caution">
    <text evidence="2">The sequence shown here is derived from an EMBL/GenBank/DDBJ whole genome shotgun (WGS) entry which is preliminary data.</text>
</comment>
<gene>
    <name evidence="2" type="ORF">C4561_03715</name>
</gene>
<dbReference type="Proteomes" id="UP000265540">
    <property type="component" value="Unassembled WGS sequence"/>
</dbReference>
<evidence type="ECO:0000313" key="2">
    <source>
        <dbReference type="EMBL" id="RJR26855.1"/>
    </source>
</evidence>
<reference evidence="2 3" key="1">
    <citation type="journal article" date="2017" name="ISME J.">
        <title>Energy and carbon metabolisms in a deep terrestrial subsurface fluid microbial community.</title>
        <authorList>
            <person name="Momper L."/>
            <person name="Jungbluth S.P."/>
            <person name="Lee M.D."/>
            <person name="Amend J.P."/>
        </authorList>
    </citation>
    <scope>NUCLEOTIDE SEQUENCE [LARGE SCALE GENOMIC DNA]</scope>
    <source>
        <strain evidence="2">SURF_46</strain>
    </source>
</reference>